<evidence type="ECO:0000313" key="1">
    <source>
        <dbReference type="EMBL" id="SUZ84007.1"/>
    </source>
</evidence>
<sequence>MGKKKSVKYELRYEIASERNKIAGYTLIPKNNHSAEAQHMNEHEAFQAIQRHALKGESEEVNSLLLEFPESKREDLKNMLIRSVATHGKTLEL</sequence>
<proteinExistence type="predicted"/>
<name>A0A381R2D0_9ZZZZ</name>
<reference evidence="1" key="1">
    <citation type="submission" date="2018-05" db="EMBL/GenBank/DDBJ databases">
        <authorList>
            <person name="Lanie J.A."/>
            <person name="Ng W.-L."/>
            <person name="Kazmierczak K.M."/>
            <person name="Andrzejewski T.M."/>
            <person name="Davidsen T.M."/>
            <person name="Wayne K.J."/>
            <person name="Tettelin H."/>
            <person name="Glass J.I."/>
            <person name="Rusch D."/>
            <person name="Podicherti R."/>
            <person name="Tsui H.-C.T."/>
            <person name="Winkler M.E."/>
        </authorList>
    </citation>
    <scope>NUCLEOTIDE SEQUENCE</scope>
</reference>
<accession>A0A381R2D0</accession>
<organism evidence="1">
    <name type="scientific">marine metagenome</name>
    <dbReference type="NCBI Taxonomy" id="408172"/>
    <lineage>
        <taxon>unclassified sequences</taxon>
        <taxon>metagenomes</taxon>
        <taxon>ecological metagenomes</taxon>
    </lineage>
</organism>
<gene>
    <name evidence="1" type="ORF">METZ01_LOCUS36861</name>
</gene>
<dbReference type="EMBL" id="UINC01001576">
    <property type="protein sequence ID" value="SUZ84007.1"/>
    <property type="molecule type" value="Genomic_DNA"/>
</dbReference>
<dbReference type="AlphaFoldDB" id="A0A381R2D0"/>
<protein>
    <submittedName>
        <fullName evidence="1">Uncharacterized protein</fullName>
    </submittedName>
</protein>